<accession>F0S7Z9</accession>
<organism evidence="3 4">
    <name type="scientific">Pseudopedobacter saltans (strain ATCC 51119 / DSM 12145 / JCM 21818 / CCUG 39354 / LMG 10337 / NBRC 100064 / NCIMB 13643)</name>
    <name type="common">Pedobacter saltans</name>
    <dbReference type="NCBI Taxonomy" id="762903"/>
    <lineage>
        <taxon>Bacteria</taxon>
        <taxon>Pseudomonadati</taxon>
        <taxon>Bacteroidota</taxon>
        <taxon>Sphingobacteriia</taxon>
        <taxon>Sphingobacteriales</taxon>
        <taxon>Sphingobacteriaceae</taxon>
        <taxon>Pseudopedobacter</taxon>
    </lineage>
</organism>
<feature type="signal peptide" evidence="2">
    <location>
        <begin position="1"/>
        <end position="19"/>
    </location>
</feature>
<feature type="compositionally biased region" description="Pro residues" evidence="1">
    <location>
        <begin position="52"/>
        <end position="74"/>
    </location>
</feature>
<reference evidence="4" key="2">
    <citation type="submission" date="2011-02" db="EMBL/GenBank/DDBJ databases">
        <title>The complete genome of Pedobacter saltans DSM 12145.</title>
        <authorList>
            <consortium name="US DOE Joint Genome Institute (JGI-PGF)"/>
            <person name="Lucas S."/>
            <person name="Copeland A."/>
            <person name="Lapidus A."/>
            <person name="Bruce D."/>
            <person name="Goodwin L."/>
            <person name="Pitluck S."/>
            <person name="Kyrpides N."/>
            <person name="Mavromatis K."/>
            <person name="Pagani I."/>
            <person name="Ivanova N."/>
            <person name="Ovchinnikova G."/>
            <person name="Lu M."/>
            <person name="Detter J.C."/>
            <person name="Han C."/>
            <person name="Land M."/>
            <person name="Hauser L."/>
            <person name="Markowitz V."/>
            <person name="Cheng J.-F."/>
            <person name="Hugenholtz P."/>
            <person name="Woyke T."/>
            <person name="Wu D."/>
            <person name="Tindall B."/>
            <person name="Pomrenke H.G."/>
            <person name="Brambilla E."/>
            <person name="Klenk H.-P."/>
            <person name="Eisen J.A."/>
        </authorList>
    </citation>
    <scope>NUCLEOTIDE SEQUENCE [LARGE SCALE GENOMIC DNA]</scope>
    <source>
        <strain evidence="4">ATCC 51119 / DSM 12145 / JCM 21818 / LMG 10337 / NBRC 100064 / NCIMB 13643</strain>
    </source>
</reference>
<evidence type="ECO:0000256" key="2">
    <source>
        <dbReference type="SAM" id="SignalP"/>
    </source>
</evidence>
<dbReference type="HOGENOM" id="CLU_2540025_0_0_10"/>
<feature type="chain" id="PRO_5003260034" evidence="2">
    <location>
        <begin position="20"/>
        <end position="83"/>
    </location>
</feature>
<evidence type="ECO:0000256" key="1">
    <source>
        <dbReference type="SAM" id="MobiDB-lite"/>
    </source>
</evidence>
<dbReference type="AlphaFoldDB" id="F0S7Z9"/>
<keyword evidence="4" id="KW-1185">Reference proteome</keyword>
<dbReference type="RefSeq" id="WP_013631721.1">
    <property type="nucleotide sequence ID" value="NC_015177.1"/>
</dbReference>
<dbReference type="STRING" id="762903.Pedsa_0644"/>
<name>F0S7Z9_PSESL</name>
<sequence>MKKFGLIAGVACIVMSAYAVVENAPIKKNEDFYLAMKQDTIKIPDTIKKPKVPLPTQPDPLPIPIPDPENPNPKPDTVSLPTK</sequence>
<proteinExistence type="predicted"/>
<dbReference type="EMBL" id="CP002545">
    <property type="protein sequence ID" value="ADY51220.1"/>
    <property type="molecule type" value="Genomic_DNA"/>
</dbReference>
<gene>
    <name evidence="3" type="ordered locus">Pedsa_0644</name>
</gene>
<evidence type="ECO:0000313" key="3">
    <source>
        <dbReference type="EMBL" id="ADY51220.1"/>
    </source>
</evidence>
<evidence type="ECO:0000313" key="4">
    <source>
        <dbReference type="Proteomes" id="UP000000310"/>
    </source>
</evidence>
<protein>
    <submittedName>
        <fullName evidence="3">Uncharacterized protein</fullName>
    </submittedName>
</protein>
<dbReference type="Proteomes" id="UP000000310">
    <property type="component" value="Chromosome"/>
</dbReference>
<reference evidence="3 4" key="1">
    <citation type="journal article" date="2011" name="Stand. Genomic Sci.">
        <title>Complete genome sequence of the gliding, heparinolytic Pedobacter saltans type strain (113).</title>
        <authorList>
            <person name="Liolios K."/>
            <person name="Sikorski J."/>
            <person name="Lu M."/>
            <person name="Nolan M."/>
            <person name="Lapidus A."/>
            <person name="Lucas S."/>
            <person name="Hammon N."/>
            <person name="Deshpande S."/>
            <person name="Cheng J.F."/>
            <person name="Tapia R."/>
            <person name="Han C."/>
            <person name="Goodwin L."/>
            <person name="Pitluck S."/>
            <person name="Huntemann M."/>
            <person name="Ivanova N."/>
            <person name="Pagani I."/>
            <person name="Mavromatis K."/>
            <person name="Ovchinikova G."/>
            <person name="Pati A."/>
            <person name="Chen A."/>
            <person name="Palaniappan K."/>
            <person name="Land M."/>
            <person name="Hauser L."/>
            <person name="Brambilla E.M."/>
            <person name="Kotsyurbenko O."/>
            <person name="Rohde M."/>
            <person name="Tindall B.J."/>
            <person name="Abt B."/>
            <person name="Goker M."/>
            <person name="Detter J.C."/>
            <person name="Woyke T."/>
            <person name="Bristow J."/>
            <person name="Eisen J.A."/>
            <person name="Markowitz V."/>
            <person name="Hugenholtz P."/>
            <person name="Klenk H.P."/>
            <person name="Kyrpides N.C."/>
        </authorList>
    </citation>
    <scope>NUCLEOTIDE SEQUENCE [LARGE SCALE GENOMIC DNA]</scope>
    <source>
        <strain evidence="4">ATCC 51119 / DSM 12145 / JCM 21818 / LMG 10337 / NBRC 100064 / NCIMB 13643</strain>
    </source>
</reference>
<keyword evidence="2" id="KW-0732">Signal</keyword>
<dbReference type="KEGG" id="psn:Pedsa_0644"/>
<feature type="region of interest" description="Disordered" evidence="1">
    <location>
        <begin position="45"/>
        <end position="83"/>
    </location>
</feature>